<organism evidence="2 3">
    <name type="scientific">Treponema ruminis</name>
    <dbReference type="NCBI Taxonomy" id="744515"/>
    <lineage>
        <taxon>Bacteria</taxon>
        <taxon>Pseudomonadati</taxon>
        <taxon>Spirochaetota</taxon>
        <taxon>Spirochaetia</taxon>
        <taxon>Spirochaetales</taxon>
        <taxon>Treponemataceae</taxon>
        <taxon>Treponema</taxon>
    </lineage>
</organism>
<dbReference type="PANTHER" id="PTHR48094:SF19">
    <property type="entry name" value="DJ-1_PFPI DOMAIN-CONTAINING PROTEIN"/>
    <property type="match status" value="1"/>
</dbReference>
<accession>A0A7W8GA45</accession>
<dbReference type="InterPro" id="IPR002818">
    <property type="entry name" value="DJ-1/PfpI"/>
</dbReference>
<evidence type="ECO:0000259" key="1">
    <source>
        <dbReference type="Pfam" id="PF01965"/>
    </source>
</evidence>
<feature type="domain" description="DJ-1/PfpI" evidence="1">
    <location>
        <begin position="4"/>
        <end position="174"/>
    </location>
</feature>
<evidence type="ECO:0000313" key="2">
    <source>
        <dbReference type="EMBL" id="MBB5226673.1"/>
    </source>
</evidence>
<keyword evidence="3" id="KW-1185">Reference proteome</keyword>
<dbReference type="InterPro" id="IPR029062">
    <property type="entry name" value="Class_I_gatase-like"/>
</dbReference>
<dbReference type="GO" id="GO:0008233">
    <property type="term" value="F:peptidase activity"/>
    <property type="evidence" value="ECO:0007669"/>
    <property type="project" value="UniProtKB-KW"/>
</dbReference>
<dbReference type="InterPro" id="IPR050325">
    <property type="entry name" value="Prot/Nucl_acid_deglycase"/>
</dbReference>
<evidence type="ECO:0000313" key="3">
    <source>
        <dbReference type="Proteomes" id="UP000518887"/>
    </source>
</evidence>
<gene>
    <name evidence="2" type="ORF">HNP76_002054</name>
</gene>
<protein>
    <submittedName>
        <fullName evidence="2">Putative intracellular protease/amidase</fullName>
    </submittedName>
</protein>
<dbReference type="Proteomes" id="UP000518887">
    <property type="component" value="Unassembled WGS sequence"/>
</dbReference>
<dbReference type="CDD" id="cd03140">
    <property type="entry name" value="GATase1_PfpI_3"/>
    <property type="match status" value="1"/>
</dbReference>
<proteinExistence type="predicted"/>
<dbReference type="Pfam" id="PF01965">
    <property type="entry name" value="DJ-1_PfpI"/>
    <property type="match status" value="1"/>
</dbReference>
<dbReference type="GO" id="GO:0005737">
    <property type="term" value="C:cytoplasm"/>
    <property type="evidence" value="ECO:0007669"/>
    <property type="project" value="TreeGrafter"/>
</dbReference>
<dbReference type="PANTHER" id="PTHR48094">
    <property type="entry name" value="PROTEIN/NUCLEIC ACID DEGLYCASE DJ-1-RELATED"/>
    <property type="match status" value="1"/>
</dbReference>
<dbReference type="RefSeq" id="WP_184660161.1">
    <property type="nucleotide sequence ID" value="NZ_CP031518.1"/>
</dbReference>
<sequence length="207" mass="22726">MITVYIYLLATLADWEIGPVSAELNSRRFFKNNAPELIVKTVARSKEPVKTMGGLTLIPDCTIDEIKVSEKTVLILPGANTWSEAENAQIIQKASDLLSRGGTVCAICGATVALANAGLLNDRPHTSNGKGFLEMFCPDYKGQKFYVNQPAVKDGNLITGSATGSLLWAKLIIEKLDVFKPETLEAWYAYFSTGKQEHFFAMMRSVN</sequence>
<reference evidence="2 3" key="1">
    <citation type="submission" date="2020-08" db="EMBL/GenBank/DDBJ databases">
        <title>Genomic Encyclopedia of Type Strains, Phase IV (KMG-IV): sequencing the most valuable type-strain genomes for metagenomic binning, comparative biology and taxonomic classification.</title>
        <authorList>
            <person name="Goeker M."/>
        </authorList>
    </citation>
    <scope>NUCLEOTIDE SEQUENCE [LARGE SCALE GENOMIC DNA]</scope>
    <source>
        <strain evidence="2 3">DSM 103462</strain>
    </source>
</reference>
<dbReference type="EMBL" id="JACHFQ010000006">
    <property type="protein sequence ID" value="MBB5226673.1"/>
    <property type="molecule type" value="Genomic_DNA"/>
</dbReference>
<comment type="caution">
    <text evidence="2">The sequence shown here is derived from an EMBL/GenBank/DDBJ whole genome shotgun (WGS) entry which is preliminary data.</text>
</comment>
<dbReference type="Gene3D" id="3.40.50.880">
    <property type="match status" value="1"/>
</dbReference>
<name>A0A7W8GA45_9SPIR</name>
<keyword evidence="2" id="KW-0645">Protease</keyword>
<dbReference type="SUPFAM" id="SSF52317">
    <property type="entry name" value="Class I glutamine amidotransferase-like"/>
    <property type="match status" value="1"/>
</dbReference>
<dbReference type="AlphaFoldDB" id="A0A7W8GA45"/>
<keyword evidence="2" id="KW-0378">Hydrolase</keyword>
<dbReference type="GO" id="GO:0006508">
    <property type="term" value="P:proteolysis"/>
    <property type="evidence" value="ECO:0007669"/>
    <property type="project" value="UniProtKB-KW"/>
</dbReference>